<evidence type="ECO:0000313" key="3">
    <source>
        <dbReference type="Proteomes" id="UP000266389"/>
    </source>
</evidence>
<sequence length="530" mass="61581">MPHAPELSKSPKRRAAWILGDQLSLHNSALLALQPSSDIVVMIESLEHAQQLRHHKAKLYLCFSAMRHFREELRAQHYTVCYYELDAGKNFLEGLQAAVATYQIEELLVMEPNEIATVRFAQEVLPEHLGIAVRLTPSTMFLTDRAEFIRTYAGKSHLVMEHYYRKMRKQFKVLLTEDGQPVGGRWNFDRDNRHPIRSKVRIPKPYQPKQDELDREVIRTVEKFFPHHIGSLEALALPTTRLEAEKCFEDFLQHRLAEFGRYEDAMLQDELVLFHSQLSPLLNIGLLDVMAVVRRVEQEYFAGRAPLNSVEGFIRQIIGWREFMYGCYWLKMSQTDYHAENYFGHTRPLPEFFWTGEAVFAGRRMNCLSKAIGKVIRYGYTHHIERLMIIGNFALLAGVLPSQINQWFWEFYIDAYDWVVSPNVIGMSQFADGGFVATKPYCASANYIDKMSDYCKSCDFNKSAKVGESACPFNYLYWNFFIRHEALLRRNLRVSMVYRALDKKSDAEKSEIQQSAAAFLNALVPNRYYA</sequence>
<reference evidence="2 3" key="1">
    <citation type="journal article" date="2011" name="ISME J.">
        <title>Community ecology of hot spring cyanobacterial mats: predominant populations and their functional potential.</title>
        <authorList>
            <person name="Klatt C.G."/>
            <person name="Wood J.M."/>
            <person name="Rusch D.B."/>
            <person name="Bateson M.M."/>
            <person name="Hamamura N."/>
            <person name="Heidelberg J.F."/>
            <person name="Grossman A.R."/>
            <person name="Bhaya D."/>
            <person name="Cohan F.M."/>
            <person name="Kuhl M."/>
            <person name="Bryant D.A."/>
            <person name="Ward D.M."/>
        </authorList>
    </citation>
    <scope>NUCLEOTIDE SEQUENCE [LARGE SCALE GENOMIC DNA]</scope>
    <source>
        <strain evidence="2">OS</strain>
    </source>
</reference>
<dbReference type="Proteomes" id="UP000266389">
    <property type="component" value="Unassembled WGS sequence"/>
</dbReference>
<organism evidence="2 3">
    <name type="scientific">Candidatus Thermochlorobacter aerophilus</name>
    <dbReference type="NCBI Taxonomy" id="1868324"/>
    <lineage>
        <taxon>Bacteria</taxon>
        <taxon>Pseudomonadati</taxon>
        <taxon>Chlorobiota</taxon>
        <taxon>Chlorobiia</taxon>
        <taxon>Chlorobiales</taxon>
        <taxon>Candidatus Thermochlorobacteriaceae</taxon>
        <taxon>Candidatus Thermochlorobacter</taxon>
    </lineage>
</organism>
<dbReference type="PANTHER" id="PTHR38657:SF1">
    <property type="entry name" value="SLR1343 PROTEIN"/>
    <property type="match status" value="1"/>
</dbReference>
<dbReference type="EMBL" id="PHFL01000049">
    <property type="protein sequence ID" value="RFM23976.1"/>
    <property type="molecule type" value="Genomic_DNA"/>
</dbReference>
<dbReference type="InterPro" id="IPR007357">
    <property type="entry name" value="PhrB-like"/>
</dbReference>
<dbReference type="AlphaFoldDB" id="A0A395LZN1"/>
<dbReference type="Gene3D" id="1.10.10.1710">
    <property type="entry name" value="Deoxyribodipyrimidine photolyase-related"/>
    <property type="match status" value="1"/>
</dbReference>
<dbReference type="Gene3D" id="1.25.40.80">
    <property type="match status" value="1"/>
</dbReference>
<reference evidence="2" key="2">
    <citation type="submission" date="2017-08" db="EMBL/GenBank/DDBJ databases">
        <authorList>
            <person name="de Groot N.N."/>
        </authorList>
    </citation>
    <scope>NUCLEOTIDE SEQUENCE</scope>
    <source>
        <strain evidence="2">OS</strain>
    </source>
</reference>
<evidence type="ECO:0000313" key="1">
    <source>
        <dbReference type="EMBL" id="RFM23554.1"/>
    </source>
</evidence>
<keyword evidence="2" id="KW-0456">Lyase</keyword>
<name>A0A395LZN1_9BACT</name>
<dbReference type="GO" id="GO:0016829">
    <property type="term" value="F:lyase activity"/>
    <property type="evidence" value="ECO:0007669"/>
    <property type="project" value="UniProtKB-KW"/>
</dbReference>
<dbReference type="InterPro" id="IPR014729">
    <property type="entry name" value="Rossmann-like_a/b/a_fold"/>
</dbReference>
<dbReference type="SUPFAM" id="SSF48173">
    <property type="entry name" value="Cryptochrome/photolyase FAD-binding domain"/>
    <property type="match status" value="1"/>
</dbReference>
<evidence type="ECO:0000313" key="2">
    <source>
        <dbReference type="EMBL" id="RFM23976.1"/>
    </source>
</evidence>
<dbReference type="Gene3D" id="1.10.579.10">
    <property type="entry name" value="DNA Cyclobutane Dipyrimidine Photolyase, subunit A, domain 3"/>
    <property type="match status" value="1"/>
</dbReference>
<dbReference type="PANTHER" id="PTHR38657">
    <property type="entry name" value="SLR1343 PROTEIN"/>
    <property type="match status" value="1"/>
</dbReference>
<comment type="caution">
    <text evidence="2">The sequence shown here is derived from an EMBL/GenBank/DDBJ whole genome shotgun (WGS) entry which is preliminary data.</text>
</comment>
<gene>
    <name evidence="2" type="ORF">D0433_07700</name>
    <name evidence="1" type="ORF">D0433_10335</name>
</gene>
<dbReference type="EMBL" id="PHFL01000062">
    <property type="protein sequence ID" value="RFM23554.1"/>
    <property type="molecule type" value="Genomic_DNA"/>
</dbReference>
<dbReference type="InterPro" id="IPR052551">
    <property type="entry name" value="UV-DNA_repair_photolyase"/>
</dbReference>
<dbReference type="Gene3D" id="3.40.50.620">
    <property type="entry name" value="HUPs"/>
    <property type="match status" value="1"/>
</dbReference>
<protein>
    <submittedName>
        <fullName evidence="2">Cryptochrome/photolyase family protein</fullName>
    </submittedName>
</protein>
<proteinExistence type="predicted"/>
<dbReference type="Pfam" id="PF04244">
    <property type="entry name" value="DPRP"/>
    <property type="match status" value="1"/>
</dbReference>
<dbReference type="InterPro" id="IPR036134">
    <property type="entry name" value="Crypto/Photolyase_FAD-like_sf"/>
</dbReference>
<accession>A0A395LZN1</accession>